<evidence type="ECO:0000256" key="2">
    <source>
        <dbReference type="ARBA" id="ARBA00010241"/>
    </source>
</evidence>
<keyword evidence="3 10" id="KW-0245">EGF-like domain</keyword>
<feature type="domain" description="EGF-like" evidence="15">
    <location>
        <begin position="227"/>
        <end position="265"/>
    </location>
</feature>
<evidence type="ECO:0000256" key="3">
    <source>
        <dbReference type="ARBA" id="ARBA00022536"/>
    </source>
</evidence>
<proteinExistence type="inferred from homology"/>
<comment type="caution">
    <text evidence="16">The sequence shown here is derived from an EMBL/GenBank/DDBJ whole genome shotgun (WGS) entry which is preliminary data.</text>
</comment>
<dbReference type="OrthoDB" id="26719at2759"/>
<sequence length="577" mass="64472">MRHFCNCDADKHEWTNDTGVLNFKDHLPVSQIVITDANRTGSEAAWRTGPLRCYGDRSFWNAVSFNKTRSFLHFPTFHTEFSTDISFFFKTSSSSGIFLENLGVKDFIRIELMSPYLVTFSLDVGGGPTEVSLQSAAALNDGQWHFVRAERNMKEATLTVDNLPRKLMQRPLDGRVRLPLSSQLYVGGTLSRQRGFLGCIRALQLNGQMIDLEDRARITPDVRPGCPGHCSTYGNLCANGGKCVERQNGYLCDCTNSAYEGPLCTKEVSAMFEVGTSVRYHFQDPYPVSRNTSGLSSSPIYADTVISKENITFSFMTGLAPSLLLHIDSFYQDYVAVLLCRNGSLQVRYNTGKEGTQIFTPESERLDNRRLHHVKIIREGRELSIQIDKMIKLRHNFSSDVYFKAIRSLTLGKVVDNPGLDLEVTKANTYGFVGCLSSVQYNHITPLKAALRHSSVAPVSVIGSLSECSCGSVRESDLSTVTTTYSSSDSFGKDDDRDPLTNTTRSDSAVIGGVIAVTVFIIFCIVAIMTKILYQHKQTLKKNQRKEKEYPSSLENSFRNEMDLQNAVSEGKKEYFI</sequence>
<evidence type="ECO:0000256" key="10">
    <source>
        <dbReference type="PROSITE-ProRule" id="PRU00076"/>
    </source>
</evidence>
<dbReference type="Proteomes" id="UP000812440">
    <property type="component" value="Chromosome 9"/>
</dbReference>
<dbReference type="SMART" id="SM00282">
    <property type="entry name" value="LamG"/>
    <property type="match status" value="2"/>
</dbReference>
<dbReference type="GO" id="GO:0016020">
    <property type="term" value="C:membrane"/>
    <property type="evidence" value="ECO:0007669"/>
    <property type="project" value="UniProtKB-SubCell"/>
</dbReference>
<dbReference type="PROSITE" id="PS50025">
    <property type="entry name" value="LAM_G_DOMAIN"/>
    <property type="match status" value="2"/>
</dbReference>
<comment type="subcellular location">
    <subcellularLocation>
        <location evidence="1">Membrane</location>
        <topology evidence="1">Single-pass type I membrane protein</topology>
    </subcellularLocation>
</comment>
<accession>A0A8T2IM14</accession>
<evidence type="ECO:0008006" key="18">
    <source>
        <dbReference type="Google" id="ProtNLM"/>
    </source>
</evidence>
<dbReference type="CDD" id="cd00054">
    <property type="entry name" value="EGF_CA"/>
    <property type="match status" value="1"/>
</dbReference>
<dbReference type="PANTHER" id="PTHR15036">
    <property type="entry name" value="PIKACHURIN-LIKE PROTEIN"/>
    <property type="match status" value="1"/>
</dbReference>
<organism evidence="16 17">
    <name type="scientific">Hymenochirus boettgeri</name>
    <name type="common">Congo dwarf clawed frog</name>
    <dbReference type="NCBI Taxonomy" id="247094"/>
    <lineage>
        <taxon>Eukaryota</taxon>
        <taxon>Metazoa</taxon>
        <taxon>Chordata</taxon>
        <taxon>Craniata</taxon>
        <taxon>Vertebrata</taxon>
        <taxon>Euteleostomi</taxon>
        <taxon>Amphibia</taxon>
        <taxon>Batrachia</taxon>
        <taxon>Anura</taxon>
        <taxon>Pipoidea</taxon>
        <taxon>Pipidae</taxon>
        <taxon>Pipinae</taxon>
        <taxon>Hymenochirus</taxon>
    </lineage>
</organism>
<dbReference type="Pfam" id="PF02210">
    <property type="entry name" value="Laminin_G_2"/>
    <property type="match status" value="2"/>
</dbReference>
<dbReference type="FunFam" id="2.60.120.200:FF:000026">
    <property type="entry name" value="contactin-associated protein-like 4 isoform X1"/>
    <property type="match status" value="1"/>
</dbReference>
<keyword evidence="8 13" id="KW-0472">Membrane</keyword>
<evidence type="ECO:0000256" key="11">
    <source>
        <dbReference type="PROSITE-ProRule" id="PRU00122"/>
    </source>
</evidence>
<keyword evidence="7 13" id="KW-1133">Transmembrane helix</keyword>
<evidence type="ECO:0000256" key="6">
    <source>
        <dbReference type="ARBA" id="ARBA00022737"/>
    </source>
</evidence>
<dbReference type="InterPro" id="IPR000742">
    <property type="entry name" value="EGF"/>
</dbReference>
<evidence type="ECO:0000256" key="9">
    <source>
        <dbReference type="ARBA" id="ARBA00023157"/>
    </source>
</evidence>
<feature type="domain" description="Laminin G" evidence="14">
    <location>
        <begin position="285"/>
        <end position="468"/>
    </location>
</feature>
<evidence type="ECO:0000256" key="8">
    <source>
        <dbReference type="ARBA" id="ARBA00023136"/>
    </source>
</evidence>
<dbReference type="PROSITE" id="PS50026">
    <property type="entry name" value="EGF_3"/>
    <property type="match status" value="1"/>
</dbReference>
<keyword evidence="4 13" id="KW-0812">Transmembrane</keyword>
<feature type="disulfide bond" evidence="11">
    <location>
        <begin position="199"/>
        <end position="226"/>
    </location>
</feature>
<evidence type="ECO:0000259" key="15">
    <source>
        <dbReference type="PROSITE" id="PS50026"/>
    </source>
</evidence>
<dbReference type="SUPFAM" id="SSF49899">
    <property type="entry name" value="Concanavalin A-like lectins/glucanases"/>
    <property type="match status" value="2"/>
</dbReference>
<protein>
    <recommendedName>
        <fullName evidence="18">Contactin-associated protein-like 5</fullName>
    </recommendedName>
</protein>
<keyword evidence="9 11" id="KW-1015">Disulfide bond</keyword>
<dbReference type="InterPro" id="IPR001791">
    <property type="entry name" value="Laminin_G"/>
</dbReference>
<feature type="domain" description="Laminin G" evidence="14">
    <location>
        <begin position="61"/>
        <end position="226"/>
    </location>
</feature>
<evidence type="ECO:0000256" key="1">
    <source>
        <dbReference type="ARBA" id="ARBA00004479"/>
    </source>
</evidence>
<feature type="transmembrane region" description="Helical" evidence="13">
    <location>
        <begin position="509"/>
        <end position="534"/>
    </location>
</feature>
<dbReference type="Gene3D" id="2.60.120.200">
    <property type="match status" value="2"/>
</dbReference>
<reference evidence="16" key="1">
    <citation type="thesis" date="2020" institute="ProQuest LLC" country="789 East Eisenhower Parkway, Ann Arbor, MI, USA">
        <title>Comparative Genomics and Chromosome Evolution.</title>
        <authorList>
            <person name="Mudd A.B."/>
        </authorList>
    </citation>
    <scope>NUCLEOTIDE SEQUENCE</scope>
    <source>
        <strain evidence="16">Female2</strain>
        <tissue evidence="16">Blood</tissue>
    </source>
</reference>
<feature type="region of interest" description="Disordered" evidence="12">
    <location>
        <begin position="483"/>
        <end position="503"/>
    </location>
</feature>
<comment type="caution">
    <text evidence="10">Lacks conserved residue(s) required for the propagation of feature annotation.</text>
</comment>
<gene>
    <name evidence="16" type="ORF">GDO86_016665</name>
</gene>
<evidence type="ECO:0000256" key="4">
    <source>
        <dbReference type="ARBA" id="ARBA00022692"/>
    </source>
</evidence>
<dbReference type="PANTHER" id="PTHR15036:SF46">
    <property type="entry name" value="CONTACTIN-ASSOCIATED PROTEIN-LIKE 5"/>
    <property type="match status" value="1"/>
</dbReference>
<evidence type="ECO:0000313" key="17">
    <source>
        <dbReference type="Proteomes" id="UP000812440"/>
    </source>
</evidence>
<dbReference type="InterPro" id="IPR013320">
    <property type="entry name" value="ConA-like_dom_sf"/>
</dbReference>
<dbReference type="CDD" id="cd00110">
    <property type="entry name" value="LamG"/>
    <property type="match status" value="2"/>
</dbReference>
<evidence type="ECO:0000256" key="12">
    <source>
        <dbReference type="SAM" id="MobiDB-lite"/>
    </source>
</evidence>
<dbReference type="EMBL" id="JAACNH010000009">
    <property type="protein sequence ID" value="KAG8432120.1"/>
    <property type="molecule type" value="Genomic_DNA"/>
</dbReference>
<evidence type="ECO:0000313" key="16">
    <source>
        <dbReference type="EMBL" id="KAG8432120.1"/>
    </source>
</evidence>
<dbReference type="Gene3D" id="2.10.25.10">
    <property type="entry name" value="Laminin"/>
    <property type="match status" value="1"/>
</dbReference>
<dbReference type="AlphaFoldDB" id="A0A8T2IM14"/>
<keyword evidence="17" id="KW-1185">Reference proteome</keyword>
<name>A0A8T2IM14_9PIPI</name>
<keyword evidence="6" id="KW-0677">Repeat</keyword>
<evidence type="ECO:0000256" key="5">
    <source>
        <dbReference type="ARBA" id="ARBA00022729"/>
    </source>
</evidence>
<evidence type="ECO:0000256" key="13">
    <source>
        <dbReference type="SAM" id="Phobius"/>
    </source>
</evidence>
<evidence type="ECO:0000259" key="14">
    <source>
        <dbReference type="PROSITE" id="PS50025"/>
    </source>
</evidence>
<dbReference type="InterPro" id="IPR050372">
    <property type="entry name" value="Neurexin-related_CASP"/>
</dbReference>
<keyword evidence="5" id="KW-0732">Signal</keyword>
<comment type="similarity">
    <text evidence="2">Belongs to the neurexin family.</text>
</comment>
<evidence type="ECO:0000256" key="7">
    <source>
        <dbReference type="ARBA" id="ARBA00022989"/>
    </source>
</evidence>